<dbReference type="EMBL" id="JAUSUZ010000001">
    <property type="protein sequence ID" value="MDQ0369644.1"/>
    <property type="molecule type" value="Genomic_DNA"/>
</dbReference>
<proteinExistence type="predicted"/>
<accession>A0AAE3W6Q2</accession>
<dbReference type="RefSeq" id="WP_307245014.1">
    <property type="nucleotide sequence ID" value="NZ_JAUSUZ010000001.1"/>
</dbReference>
<organism evidence="1 2">
    <name type="scientific">Catenuloplanes indicus</name>
    <dbReference type="NCBI Taxonomy" id="137267"/>
    <lineage>
        <taxon>Bacteria</taxon>
        <taxon>Bacillati</taxon>
        <taxon>Actinomycetota</taxon>
        <taxon>Actinomycetes</taxon>
        <taxon>Micromonosporales</taxon>
        <taxon>Micromonosporaceae</taxon>
        <taxon>Catenuloplanes</taxon>
    </lineage>
</organism>
<comment type="caution">
    <text evidence="1">The sequence shown here is derived from an EMBL/GenBank/DDBJ whole genome shotgun (WGS) entry which is preliminary data.</text>
</comment>
<name>A0AAE3W6Q2_9ACTN</name>
<dbReference type="AlphaFoldDB" id="A0AAE3W6Q2"/>
<protein>
    <submittedName>
        <fullName evidence="1">Uncharacterized protein</fullName>
    </submittedName>
</protein>
<evidence type="ECO:0000313" key="2">
    <source>
        <dbReference type="Proteomes" id="UP001240236"/>
    </source>
</evidence>
<sequence length="57" mass="5614">MIVSLGDPRSRLAGGIVTCAGGLPSGSRSTFHSQAADTPLIALPGGTSSDAASHHAR</sequence>
<evidence type="ECO:0000313" key="1">
    <source>
        <dbReference type="EMBL" id="MDQ0369644.1"/>
    </source>
</evidence>
<keyword evidence="2" id="KW-1185">Reference proteome</keyword>
<dbReference type="Proteomes" id="UP001240236">
    <property type="component" value="Unassembled WGS sequence"/>
</dbReference>
<reference evidence="1 2" key="1">
    <citation type="submission" date="2023-07" db="EMBL/GenBank/DDBJ databases">
        <title>Sequencing the genomes of 1000 actinobacteria strains.</title>
        <authorList>
            <person name="Klenk H.-P."/>
        </authorList>
    </citation>
    <scope>NUCLEOTIDE SEQUENCE [LARGE SCALE GENOMIC DNA]</scope>
    <source>
        <strain evidence="1 2">DSM 44709</strain>
    </source>
</reference>
<gene>
    <name evidence="1" type="ORF">J2S42_006313</name>
</gene>